<evidence type="ECO:0000256" key="8">
    <source>
        <dbReference type="ARBA" id="ARBA00023157"/>
    </source>
</evidence>
<evidence type="ECO:0000256" key="2">
    <source>
        <dbReference type="ARBA" id="ARBA00010271"/>
    </source>
</evidence>
<feature type="transmembrane region" description="Helical" evidence="10">
    <location>
        <begin position="21"/>
        <end position="43"/>
    </location>
</feature>
<name>A0ABY7F3C1_MYAAR</name>
<evidence type="ECO:0000259" key="12">
    <source>
        <dbReference type="Pfam" id="PF09258"/>
    </source>
</evidence>
<dbReference type="InterPro" id="IPR029044">
    <property type="entry name" value="Nucleotide-diphossugar_trans"/>
</dbReference>
<keyword evidence="6 10" id="KW-1133">Transmembrane helix</keyword>
<dbReference type="InterPro" id="IPR015338">
    <property type="entry name" value="GT64_dom"/>
</dbReference>
<dbReference type="InterPro" id="IPR040911">
    <property type="entry name" value="Exostosin_GT47"/>
</dbReference>
<organism evidence="13 14">
    <name type="scientific">Mya arenaria</name>
    <name type="common">Soft-shell clam</name>
    <dbReference type="NCBI Taxonomy" id="6604"/>
    <lineage>
        <taxon>Eukaryota</taxon>
        <taxon>Metazoa</taxon>
        <taxon>Spiralia</taxon>
        <taxon>Lophotrochozoa</taxon>
        <taxon>Mollusca</taxon>
        <taxon>Bivalvia</taxon>
        <taxon>Autobranchia</taxon>
        <taxon>Heteroconchia</taxon>
        <taxon>Euheterodonta</taxon>
        <taxon>Imparidentia</taxon>
        <taxon>Neoheterodontei</taxon>
        <taxon>Myida</taxon>
        <taxon>Myoidea</taxon>
        <taxon>Myidae</taxon>
        <taxon>Mya</taxon>
    </lineage>
</organism>
<feature type="domain" description="Exostosin GT47" evidence="11">
    <location>
        <begin position="196"/>
        <end position="527"/>
    </location>
</feature>
<evidence type="ECO:0000313" key="13">
    <source>
        <dbReference type="EMBL" id="WAR16683.1"/>
    </source>
</evidence>
<keyword evidence="4 10" id="KW-0812">Transmembrane</keyword>
<evidence type="ECO:0000256" key="10">
    <source>
        <dbReference type="SAM" id="Phobius"/>
    </source>
</evidence>
<keyword evidence="14" id="KW-1185">Reference proteome</keyword>
<dbReference type="Gene3D" id="3.90.550.10">
    <property type="entry name" value="Spore Coat Polysaccharide Biosynthesis Protein SpsA, Chain A"/>
    <property type="match status" value="1"/>
</dbReference>
<dbReference type="PANTHER" id="PTHR48261:SF4">
    <property type="entry name" value="EXOSTOSIN LIKE GLYCOSYLTRANSFERASE 3"/>
    <property type="match status" value="1"/>
</dbReference>
<feature type="domain" description="Glycosyl transferase 64" evidence="12">
    <location>
        <begin position="709"/>
        <end position="896"/>
    </location>
</feature>
<evidence type="ECO:0000256" key="3">
    <source>
        <dbReference type="ARBA" id="ARBA00022679"/>
    </source>
</evidence>
<protein>
    <submittedName>
        <fullName evidence="13">EXTL3-like protein</fullName>
    </submittedName>
</protein>
<evidence type="ECO:0000313" key="14">
    <source>
        <dbReference type="Proteomes" id="UP001164746"/>
    </source>
</evidence>
<evidence type="ECO:0000256" key="4">
    <source>
        <dbReference type="ARBA" id="ARBA00022692"/>
    </source>
</evidence>
<evidence type="ECO:0000256" key="1">
    <source>
        <dbReference type="ARBA" id="ARBA00004648"/>
    </source>
</evidence>
<dbReference type="Proteomes" id="UP001164746">
    <property type="component" value="Chromosome 10"/>
</dbReference>
<keyword evidence="3" id="KW-0808">Transferase</keyword>
<feature type="coiled-coil region" evidence="9">
    <location>
        <begin position="73"/>
        <end position="142"/>
    </location>
</feature>
<comment type="similarity">
    <text evidence="2">Belongs to the glycosyltransferase 47 family.</text>
</comment>
<comment type="subcellular location">
    <subcellularLocation>
        <location evidence="1">Endoplasmic reticulum membrane</location>
        <topology evidence="1">Single-pass type II membrane protein</topology>
    </subcellularLocation>
</comment>
<dbReference type="InterPro" id="IPR004263">
    <property type="entry name" value="Exostosin"/>
</dbReference>
<reference evidence="13" key="1">
    <citation type="submission" date="2022-11" db="EMBL/GenBank/DDBJ databases">
        <title>Centuries of genome instability and evolution in soft-shell clam transmissible cancer (bioRxiv).</title>
        <authorList>
            <person name="Hart S.F.M."/>
            <person name="Yonemitsu M.A."/>
            <person name="Giersch R.M."/>
            <person name="Beal B.F."/>
            <person name="Arriagada G."/>
            <person name="Davis B.W."/>
            <person name="Ostrander E.A."/>
            <person name="Goff S.P."/>
            <person name="Metzger M.J."/>
        </authorList>
    </citation>
    <scope>NUCLEOTIDE SEQUENCE</scope>
    <source>
        <strain evidence="13">MELC-2E11</strain>
        <tissue evidence="13">Siphon/mantle</tissue>
    </source>
</reference>
<evidence type="ECO:0000256" key="9">
    <source>
        <dbReference type="SAM" id="Coils"/>
    </source>
</evidence>
<keyword evidence="5" id="KW-0256">Endoplasmic reticulum</keyword>
<keyword evidence="8" id="KW-1015">Disulfide bond</keyword>
<evidence type="ECO:0000256" key="7">
    <source>
        <dbReference type="ARBA" id="ARBA00023136"/>
    </source>
</evidence>
<evidence type="ECO:0000259" key="11">
    <source>
        <dbReference type="Pfam" id="PF03016"/>
    </source>
</evidence>
<proteinExistence type="inferred from homology"/>
<evidence type="ECO:0000256" key="6">
    <source>
        <dbReference type="ARBA" id="ARBA00022989"/>
    </source>
</evidence>
<dbReference type="EMBL" id="CP111021">
    <property type="protein sequence ID" value="WAR16683.1"/>
    <property type="molecule type" value="Genomic_DNA"/>
</dbReference>
<dbReference type="SUPFAM" id="SSF53448">
    <property type="entry name" value="Nucleotide-diphospho-sugar transferases"/>
    <property type="match status" value="1"/>
</dbReference>
<keyword evidence="7 10" id="KW-0472">Membrane</keyword>
<sequence length="911" mass="104530">MDGGFPGRKRRFFHNLLRSRLGQLILCLLVILIVSPLVFHYYISNIGSETSNGYRSRSTKDHDEGFDLDKVQCNDLKNQITELRRIKASVNNELRDLESRRLAQQTEISKQKTTLEALRIQQENIEKEIKQSKMNLEQLKVEEDEFSNGAQPLIKAPILELLPNLKVRSQKNVFTSLSEDCTMNTCFDYSRCSLLSGFPVYVYEIENNFKNNNLEEFIKTSVFHAFDGSSSIYLTTSPDRACVFVAILGETFSKENSETVQSRINALQHWNGDGTNHVLVNLAKSTFSFDIFYGVNTGRAIIVQSSFVETFFRGKFDIVVSPVLGSSDGELWSELPPLNPIRRSFLLSFEGQFSDISNLNSDEVKHTNEGDQNFRSRNLNAALGSLDKGDNSKDIVKKLFSLEASIVQHLKNVEEEAKEKVLLNFMCNSDQEKVGINGEWSICGDQSHRTEMLKQATFSILIAPANYSVVTTTVFQTRLFESLKSGAVPVILGEYVELPFSELIDWSRTVIMLPKQRVTELYFVLRTFSNVDIMEFKRNGRMFWETFLGTTKSVVSMTLAVLRTRLNIPAKAVREEPSENSVSNFIPVAQHIDEVLGPIEPPFPSTMFKQNYTVWTMKDVFNQPGDPFHLLPFSPFEKILPSDSKFYGAGVGFRPINKGEGGSGKEFSEALGGNHPREQFTMVMLTYERSDVLIKAITRLKGLPYLNKVIKMAKNSLNNRFLPFEAIETEAVLSIDDDSHLRHDEIVFGFRVWREERDRIVGFPGRYHAWDPRHGGWHYNSNYTCEMSMVITGAAFFHKYYSYLYSYTMAATIREKVDEYMNCEDIAMNFLVSHITRKPPVKVTSRWTFRCPGCPQQLALDESHFTERHKCMNFFVEIYGYMPLMYTQYRVDSILFKTRISHDKQKCFKYI</sequence>
<accession>A0ABY7F3C1</accession>
<dbReference type="PANTHER" id="PTHR48261">
    <property type="entry name" value="ACETYLGLUCOSAMINYLTRANSFERASE"/>
    <property type="match status" value="1"/>
</dbReference>
<dbReference type="Pfam" id="PF09258">
    <property type="entry name" value="Glyco_transf_64"/>
    <property type="match status" value="1"/>
</dbReference>
<evidence type="ECO:0000256" key="5">
    <source>
        <dbReference type="ARBA" id="ARBA00022824"/>
    </source>
</evidence>
<dbReference type="Pfam" id="PF03016">
    <property type="entry name" value="Exostosin_GT47"/>
    <property type="match status" value="1"/>
</dbReference>
<keyword evidence="9" id="KW-0175">Coiled coil</keyword>
<gene>
    <name evidence="13" type="ORF">MAR_031277</name>
</gene>